<keyword evidence="2" id="KW-1185">Reference proteome</keyword>
<protein>
    <submittedName>
        <fullName evidence="1">25881_t:CDS:1</fullName>
    </submittedName>
</protein>
<dbReference type="Proteomes" id="UP000789901">
    <property type="component" value="Unassembled WGS sequence"/>
</dbReference>
<evidence type="ECO:0000313" key="2">
    <source>
        <dbReference type="Proteomes" id="UP000789901"/>
    </source>
</evidence>
<reference evidence="1 2" key="1">
    <citation type="submission" date="2021-06" db="EMBL/GenBank/DDBJ databases">
        <authorList>
            <person name="Kallberg Y."/>
            <person name="Tangrot J."/>
            <person name="Rosling A."/>
        </authorList>
    </citation>
    <scope>NUCLEOTIDE SEQUENCE [LARGE SCALE GENOMIC DNA]</scope>
    <source>
        <strain evidence="1 2">120-4 pot B 10/14</strain>
    </source>
</reference>
<accession>A0ABM8W645</accession>
<sequence length="209" mass="24546">LEKTSSQKLQQITITLCNKVLSDHEQINIDFINALTTTNIPFEKVDNSYQLQDKYLLLVFIQAKQHLHQELNNQFISIMVDETTMYGINVVNVLFSFKNKTKLVKTSYLTKVNTFDVLFSLIPHLRHNGCLAHIYSLVDETWINYKSFKGLDSVVNNLKETFTYSSAHKRRWIEYLIRNKSVALYVISRIEQTQAFWKMEQLICLLVFK</sequence>
<gene>
    <name evidence="1" type="ORF">GMARGA_LOCUS3834</name>
</gene>
<feature type="non-terminal residue" evidence="1">
    <location>
        <position position="1"/>
    </location>
</feature>
<dbReference type="EMBL" id="CAJVQB010001438">
    <property type="protein sequence ID" value="CAG8535637.1"/>
    <property type="molecule type" value="Genomic_DNA"/>
</dbReference>
<comment type="caution">
    <text evidence="1">The sequence shown here is derived from an EMBL/GenBank/DDBJ whole genome shotgun (WGS) entry which is preliminary data.</text>
</comment>
<evidence type="ECO:0000313" key="1">
    <source>
        <dbReference type="EMBL" id="CAG8535637.1"/>
    </source>
</evidence>
<name>A0ABM8W645_GIGMA</name>
<proteinExistence type="predicted"/>
<organism evidence="1 2">
    <name type="scientific">Gigaspora margarita</name>
    <dbReference type="NCBI Taxonomy" id="4874"/>
    <lineage>
        <taxon>Eukaryota</taxon>
        <taxon>Fungi</taxon>
        <taxon>Fungi incertae sedis</taxon>
        <taxon>Mucoromycota</taxon>
        <taxon>Glomeromycotina</taxon>
        <taxon>Glomeromycetes</taxon>
        <taxon>Diversisporales</taxon>
        <taxon>Gigasporaceae</taxon>
        <taxon>Gigaspora</taxon>
    </lineage>
</organism>